<organism evidence="1 2">
    <name type="scientific">Trichoderma harzianum</name>
    <name type="common">Hypocrea lixii</name>
    <dbReference type="NCBI Taxonomy" id="5544"/>
    <lineage>
        <taxon>Eukaryota</taxon>
        <taxon>Fungi</taxon>
        <taxon>Dikarya</taxon>
        <taxon>Ascomycota</taxon>
        <taxon>Pezizomycotina</taxon>
        <taxon>Sordariomycetes</taxon>
        <taxon>Hypocreomycetidae</taxon>
        <taxon>Hypocreales</taxon>
        <taxon>Hypocreaceae</taxon>
        <taxon>Trichoderma</taxon>
    </lineage>
</organism>
<accession>A0A2K0UHF4</accession>
<evidence type="ECO:0000313" key="2">
    <source>
        <dbReference type="Proteomes" id="UP000236290"/>
    </source>
</evidence>
<protein>
    <submittedName>
        <fullName evidence="1">Uncharacterized protein</fullName>
    </submittedName>
</protein>
<name>A0A2K0UHF4_TRIHA</name>
<dbReference type="EMBL" id="MTYI01000030">
    <property type="protein sequence ID" value="PNP57214.1"/>
    <property type="molecule type" value="Genomic_DNA"/>
</dbReference>
<dbReference type="AlphaFoldDB" id="A0A2K0UHF4"/>
<evidence type="ECO:0000313" key="1">
    <source>
        <dbReference type="EMBL" id="PNP57214.1"/>
    </source>
</evidence>
<sequence length="173" mass="19294">METASNKRISVDYYRITKLGEDMMKLLPPTTKHMSLLKVYMKGCPTVKEFGMPFANRGHPSHGFLNHDGTIKGHTLVSILEQDSFQFIVAAPDKVLEHRWAFDNDNEHLATLTQSQVQDIMRVHKAAVEISATCSGLTSSQPEAVPQKSAISSTSLYHLVRNSWTNTRRPGAA</sequence>
<gene>
    <name evidence="1" type="ORF">THARTR1_02744</name>
</gene>
<comment type="caution">
    <text evidence="1">The sequence shown here is derived from an EMBL/GenBank/DDBJ whole genome shotgun (WGS) entry which is preliminary data.</text>
</comment>
<dbReference type="Proteomes" id="UP000236290">
    <property type="component" value="Unassembled WGS sequence"/>
</dbReference>
<reference evidence="1 2" key="1">
    <citation type="submission" date="2017-02" db="EMBL/GenBank/DDBJ databases">
        <title>Genomes of Trichoderma spp. with biocontrol activity.</title>
        <authorList>
            <person name="Gardiner D."/>
            <person name="Kazan K."/>
            <person name="Vos C."/>
            <person name="Harvey P."/>
        </authorList>
    </citation>
    <scope>NUCLEOTIDE SEQUENCE [LARGE SCALE GENOMIC DNA]</scope>
    <source>
        <strain evidence="1 2">Tr1</strain>
    </source>
</reference>
<proteinExistence type="predicted"/>
<dbReference type="OrthoDB" id="6513042at2759"/>